<dbReference type="EMBL" id="CAJOBH010135606">
    <property type="protein sequence ID" value="CAF4780098.1"/>
    <property type="molecule type" value="Genomic_DNA"/>
</dbReference>
<evidence type="ECO:0000313" key="2">
    <source>
        <dbReference type="EMBL" id="CAF4780098.1"/>
    </source>
</evidence>
<gene>
    <name evidence="2" type="ORF">BYL167_LOCUS47271</name>
    <name evidence="3" type="ORF">SMN809_LOCUS56089</name>
</gene>
<proteinExistence type="predicted"/>
<evidence type="ECO:0000313" key="4">
    <source>
        <dbReference type="Proteomes" id="UP000681967"/>
    </source>
</evidence>
<organism evidence="2 4">
    <name type="scientific">Rotaria magnacalcarata</name>
    <dbReference type="NCBI Taxonomy" id="392030"/>
    <lineage>
        <taxon>Eukaryota</taxon>
        <taxon>Metazoa</taxon>
        <taxon>Spiralia</taxon>
        <taxon>Gnathifera</taxon>
        <taxon>Rotifera</taxon>
        <taxon>Eurotatoria</taxon>
        <taxon>Bdelloidea</taxon>
        <taxon>Philodinida</taxon>
        <taxon>Philodinidae</taxon>
        <taxon>Rotaria</taxon>
    </lineage>
</organism>
<accession>A0A8S3BHP7</accession>
<reference evidence="2" key="1">
    <citation type="submission" date="2021-02" db="EMBL/GenBank/DDBJ databases">
        <authorList>
            <person name="Nowell W R."/>
        </authorList>
    </citation>
    <scope>NUCLEOTIDE SEQUENCE</scope>
</reference>
<feature type="compositionally biased region" description="Polar residues" evidence="1">
    <location>
        <begin position="64"/>
        <end position="81"/>
    </location>
</feature>
<feature type="compositionally biased region" description="Low complexity" evidence="1">
    <location>
        <begin position="30"/>
        <end position="63"/>
    </location>
</feature>
<comment type="caution">
    <text evidence="2">The sequence shown here is derived from an EMBL/GenBank/DDBJ whole genome shotgun (WGS) entry which is preliminary data.</text>
</comment>
<evidence type="ECO:0000256" key="1">
    <source>
        <dbReference type="SAM" id="MobiDB-lite"/>
    </source>
</evidence>
<feature type="non-terminal residue" evidence="2">
    <location>
        <position position="81"/>
    </location>
</feature>
<dbReference type="EMBL" id="CAJOBI010199752">
    <property type="protein sequence ID" value="CAF4987714.1"/>
    <property type="molecule type" value="Genomic_DNA"/>
</dbReference>
<feature type="region of interest" description="Disordered" evidence="1">
    <location>
        <begin position="1"/>
        <end position="81"/>
    </location>
</feature>
<dbReference type="AlphaFoldDB" id="A0A8S3BHP7"/>
<evidence type="ECO:0000313" key="3">
    <source>
        <dbReference type="EMBL" id="CAF4987714.1"/>
    </source>
</evidence>
<dbReference type="Proteomes" id="UP000676336">
    <property type="component" value="Unassembled WGS sequence"/>
</dbReference>
<name>A0A8S3BHP7_9BILA</name>
<feature type="non-terminal residue" evidence="2">
    <location>
        <position position="1"/>
    </location>
</feature>
<sequence length="81" mass="8091">PSTGVPGRTIYSTNSRPPIGRNSPAPYTGSSSSRNNSTTTATTATSSSPTTTTAAAATPANSSYQASSTGTGNYSQQSNNK</sequence>
<dbReference type="Proteomes" id="UP000681967">
    <property type="component" value="Unassembled WGS sequence"/>
</dbReference>
<protein>
    <submittedName>
        <fullName evidence="2">Uncharacterized protein</fullName>
    </submittedName>
</protein>